<evidence type="ECO:0000313" key="6">
    <source>
        <dbReference type="Proteomes" id="UP000603904"/>
    </source>
</evidence>
<dbReference type="Gene3D" id="1.10.10.60">
    <property type="entry name" value="Homeodomain-like"/>
    <property type="match status" value="1"/>
</dbReference>
<evidence type="ECO:0000259" key="4">
    <source>
        <dbReference type="PROSITE" id="PS01124"/>
    </source>
</evidence>
<keyword evidence="1" id="KW-0805">Transcription regulation</keyword>
<gene>
    <name evidence="5" type="ORF">Mco01_57980</name>
</gene>
<dbReference type="Proteomes" id="UP000603904">
    <property type="component" value="Unassembled WGS sequence"/>
</dbReference>
<dbReference type="SMART" id="SM00342">
    <property type="entry name" value="HTH_ARAC"/>
    <property type="match status" value="1"/>
</dbReference>
<dbReference type="InterPro" id="IPR009057">
    <property type="entry name" value="Homeodomain-like_sf"/>
</dbReference>
<dbReference type="Pfam" id="PF12833">
    <property type="entry name" value="HTH_18"/>
    <property type="match status" value="1"/>
</dbReference>
<accession>A0ABQ4G721</accession>
<dbReference type="InterPro" id="IPR009594">
    <property type="entry name" value="Tscrpt_reg_HTH_AraC_N"/>
</dbReference>
<keyword evidence="3" id="KW-0804">Transcription</keyword>
<evidence type="ECO:0000256" key="1">
    <source>
        <dbReference type="ARBA" id="ARBA00023015"/>
    </source>
</evidence>
<name>A0ABQ4G721_9ACTN</name>
<keyword evidence="2" id="KW-0238">DNA-binding</keyword>
<evidence type="ECO:0000256" key="2">
    <source>
        <dbReference type="ARBA" id="ARBA00023125"/>
    </source>
</evidence>
<dbReference type="Pfam" id="PF06719">
    <property type="entry name" value="AraC_N"/>
    <property type="match status" value="1"/>
</dbReference>
<organism evidence="5 6">
    <name type="scientific">Microbispora corallina</name>
    <dbReference type="NCBI Taxonomy" id="83302"/>
    <lineage>
        <taxon>Bacteria</taxon>
        <taxon>Bacillati</taxon>
        <taxon>Actinomycetota</taxon>
        <taxon>Actinomycetes</taxon>
        <taxon>Streptosporangiales</taxon>
        <taxon>Streptosporangiaceae</taxon>
        <taxon>Microbispora</taxon>
    </lineage>
</organism>
<reference evidence="5 6" key="1">
    <citation type="submission" date="2021-01" db="EMBL/GenBank/DDBJ databases">
        <title>Whole genome shotgun sequence of Microbispora corallina NBRC 16416.</title>
        <authorList>
            <person name="Komaki H."/>
            <person name="Tamura T."/>
        </authorList>
    </citation>
    <scope>NUCLEOTIDE SEQUENCE [LARGE SCALE GENOMIC DNA]</scope>
    <source>
        <strain evidence="5 6">NBRC 16416</strain>
    </source>
</reference>
<keyword evidence="6" id="KW-1185">Reference proteome</keyword>
<dbReference type="SUPFAM" id="SSF46689">
    <property type="entry name" value="Homeodomain-like"/>
    <property type="match status" value="2"/>
</dbReference>
<proteinExistence type="predicted"/>
<dbReference type="PROSITE" id="PS00041">
    <property type="entry name" value="HTH_ARAC_FAMILY_1"/>
    <property type="match status" value="1"/>
</dbReference>
<evidence type="ECO:0000313" key="5">
    <source>
        <dbReference type="EMBL" id="GIH42798.1"/>
    </source>
</evidence>
<dbReference type="InterPro" id="IPR018060">
    <property type="entry name" value="HTH_AraC"/>
</dbReference>
<dbReference type="PANTHER" id="PTHR43436:SF1">
    <property type="entry name" value="TRANSCRIPTIONAL REGULATORY PROTEIN"/>
    <property type="match status" value="1"/>
</dbReference>
<sequence>MVFAADHVTETMATVTEPMLALVVQGVKRSALGGHVFEHHPGQAAVVTVALPLTSQITRASRREPFLALGLRLQPALIAQLLVDGGPTAIRPHDGPGLAISDADDKLLDALVRLMRLLEEPRDLRVLGDGVRREIHWRLLNGPQGALIRQAGAADSRLALVARAIAWIRSRYDQVIRIDDLASDIGTSVSSLNRHFRAVTAMSPLQYQKQIRLQKARIELISAPNDVAAIGHAVGYDNPSQFSREYRRMFGMPPGRDAVRLQTMAVVEE</sequence>
<dbReference type="EMBL" id="BOOC01000033">
    <property type="protein sequence ID" value="GIH42798.1"/>
    <property type="molecule type" value="Genomic_DNA"/>
</dbReference>
<dbReference type="PROSITE" id="PS01124">
    <property type="entry name" value="HTH_ARAC_FAMILY_2"/>
    <property type="match status" value="1"/>
</dbReference>
<comment type="caution">
    <text evidence="5">The sequence shown here is derived from an EMBL/GenBank/DDBJ whole genome shotgun (WGS) entry which is preliminary data.</text>
</comment>
<evidence type="ECO:0000256" key="3">
    <source>
        <dbReference type="ARBA" id="ARBA00023163"/>
    </source>
</evidence>
<dbReference type="InterPro" id="IPR018062">
    <property type="entry name" value="HTH_AraC-typ_CS"/>
</dbReference>
<feature type="domain" description="HTH araC/xylS-type" evidence="4">
    <location>
        <begin position="162"/>
        <end position="260"/>
    </location>
</feature>
<protein>
    <submittedName>
        <fullName evidence="5">AraC family transcriptional regulator</fullName>
    </submittedName>
</protein>
<dbReference type="PANTHER" id="PTHR43436">
    <property type="entry name" value="ARAC-FAMILY TRANSCRIPTIONAL REGULATOR"/>
    <property type="match status" value="1"/>
</dbReference>